<evidence type="ECO:0000256" key="5">
    <source>
        <dbReference type="ARBA" id="ARBA00022970"/>
    </source>
</evidence>
<gene>
    <name evidence="10" type="ORF">Cni_G27113</name>
</gene>
<organism evidence="10 11">
    <name type="scientific">Canna indica</name>
    <name type="common">Indian-shot</name>
    <dbReference type="NCBI Taxonomy" id="4628"/>
    <lineage>
        <taxon>Eukaryota</taxon>
        <taxon>Viridiplantae</taxon>
        <taxon>Streptophyta</taxon>
        <taxon>Embryophyta</taxon>
        <taxon>Tracheophyta</taxon>
        <taxon>Spermatophyta</taxon>
        <taxon>Magnoliopsida</taxon>
        <taxon>Liliopsida</taxon>
        <taxon>Zingiberales</taxon>
        <taxon>Cannaceae</taxon>
        <taxon>Canna</taxon>
    </lineage>
</organism>
<comment type="subcellular location">
    <subcellularLocation>
        <location evidence="1">Membrane</location>
        <topology evidence="1">Single-pass membrane protein</topology>
    </subcellularLocation>
</comment>
<evidence type="ECO:0000256" key="4">
    <source>
        <dbReference type="ARBA" id="ARBA00022692"/>
    </source>
</evidence>
<dbReference type="PANTHER" id="PTHR33228:SF82">
    <property type="entry name" value="OS06G0654400 PROTEIN"/>
    <property type="match status" value="1"/>
</dbReference>
<feature type="transmembrane region" description="Helical" evidence="9">
    <location>
        <begin position="35"/>
        <end position="57"/>
    </location>
</feature>
<dbReference type="InterPro" id="IPR040359">
    <property type="entry name" value="GDU"/>
</dbReference>
<evidence type="ECO:0000256" key="1">
    <source>
        <dbReference type="ARBA" id="ARBA00004167"/>
    </source>
</evidence>
<dbReference type="EMBL" id="CP136897">
    <property type="protein sequence ID" value="WOL18319.1"/>
    <property type="molecule type" value="Genomic_DNA"/>
</dbReference>
<reference evidence="10 11" key="1">
    <citation type="submission" date="2023-10" db="EMBL/GenBank/DDBJ databases">
        <title>Chromosome-scale genome assembly provides insights into flower coloration mechanisms of Canna indica.</title>
        <authorList>
            <person name="Li C."/>
        </authorList>
    </citation>
    <scope>NUCLEOTIDE SEQUENCE [LARGE SCALE GENOMIC DNA]</scope>
    <source>
        <tissue evidence="10">Flower</tissue>
    </source>
</reference>
<comment type="similarity">
    <text evidence="2">Belongs to the GLUTAMINE DUMPER 1 (TC 9.B.60) family.</text>
</comment>
<feature type="region of interest" description="Disordered" evidence="8">
    <location>
        <begin position="1"/>
        <end position="20"/>
    </location>
</feature>
<sequence>MRPSVGLHTSGDATAAMPPYSASRGAPQSAWRSPAPYLFCGLAAMLGLVAFSLLILVCSYWKLPGFLGSADEPDGDAEAPGGGGETSKPTMVLEESIVVIMAGECKPTFLATPTAGRADSFNDDKSDEDGNATVGAKKALNSRRSDGNDDR</sequence>
<evidence type="ECO:0000313" key="11">
    <source>
        <dbReference type="Proteomes" id="UP001327560"/>
    </source>
</evidence>
<evidence type="ECO:0000256" key="7">
    <source>
        <dbReference type="ARBA" id="ARBA00023136"/>
    </source>
</evidence>
<keyword evidence="7 9" id="KW-0472">Membrane</keyword>
<proteinExistence type="inferred from homology"/>
<keyword evidence="6 9" id="KW-1133">Transmembrane helix</keyword>
<keyword evidence="3" id="KW-0813">Transport</keyword>
<feature type="region of interest" description="Disordered" evidence="8">
    <location>
        <begin position="71"/>
        <end position="90"/>
    </location>
</feature>
<evidence type="ECO:0000256" key="3">
    <source>
        <dbReference type="ARBA" id="ARBA00022448"/>
    </source>
</evidence>
<feature type="region of interest" description="Disordered" evidence="8">
    <location>
        <begin position="113"/>
        <end position="151"/>
    </location>
</feature>
<dbReference type="GO" id="GO:0080143">
    <property type="term" value="P:regulation of amino acid export"/>
    <property type="evidence" value="ECO:0007669"/>
    <property type="project" value="InterPro"/>
</dbReference>
<keyword evidence="5" id="KW-0029">Amino-acid transport</keyword>
<evidence type="ECO:0000256" key="9">
    <source>
        <dbReference type="SAM" id="Phobius"/>
    </source>
</evidence>
<dbReference type="AlphaFoldDB" id="A0AAQ3L0M1"/>
<keyword evidence="4 9" id="KW-0812">Transmembrane</keyword>
<protein>
    <submittedName>
        <fullName evidence="10">Protein GLUTAMINE DUMPER 3-like</fullName>
    </submittedName>
</protein>
<keyword evidence="11" id="KW-1185">Reference proteome</keyword>
<accession>A0AAQ3L0M1</accession>
<dbReference type="GO" id="GO:0016020">
    <property type="term" value="C:membrane"/>
    <property type="evidence" value="ECO:0007669"/>
    <property type="project" value="UniProtKB-SubCell"/>
</dbReference>
<name>A0AAQ3L0M1_9LILI</name>
<dbReference type="GO" id="GO:0006865">
    <property type="term" value="P:amino acid transport"/>
    <property type="evidence" value="ECO:0007669"/>
    <property type="project" value="UniProtKB-KW"/>
</dbReference>
<dbReference type="PANTHER" id="PTHR33228">
    <property type="entry name" value="PROTEIN GLUTAMINE DUMPER 4-RELATED"/>
    <property type="match status" value="1"/>
</dbReference>
<evidence type="ECO:0000256" key="2">
    <source>
        <dbReference type="ARBA" id="ARBA00009977"/>
    </source>
</evidence>
<evidence type="ECO:0000256" key="8">
    <source>
        <dbReference type="SAM" id="MobiDB-lite"/>
    </source>
</evidence>
<evidence type="ECO:0000256" key="6">
    <source>
        <dbReference type="ARBA" id="ARBA00022989"/>
    </source>
</evidence>
<dbReference type="Proteomes" id="UP001327560">
    <property type="component" value="Chromosome 8"/>
</dbReference>
<evidence type="ECO:0000313" key="10">
    <source>
        <dbReference type="EMBL" id="WOL18319.1"/>
    </source>
</evidence>